<dbReference type="InterPro" id="IPR000884">
    <property type="entry name" value="TSP1_rpt"/>
</dbReference>
<dbReference type="FunFam" id="2.20.100.10:FF:000005">
    <property type="entry name" value="ADAM metallopeptidase with thrombospondin type 1 motif 9"/>
    <property type="match status" value="1"/>
</dbReference>
<comment type="caution">
    <text evidence="6">The sequence shown here is derived from an EMBL/GenBank/DDBJ whole genome shotgun (WGS) entry which is preliminary data.</text>
</comment>
<dbReference type="InterPro" id="IPR036383">
    <property type="entry name" value="TSP1_rpt_sf"/>
</dbReference>
<dbReference type="Proteomes" id="UP000051574">
    <property type="component" value="Unassembled WGS sequence"/>
</dbReference>
<dbReference type="GO" id="GO:0005576">
    <property type="term" value="C:extracellular region"/>
    <property type="evidence" value="ECO:0007669"/>
    <property type="project" value="UniProtKB-SubCell"/>
</dbReference>
<evidence type="ECO:0000259" key="5">
    <source>
        <dbReference type="PROSITE" id="PS50900"/>
    </source>
</evidence>
<dbReference type="PANTHER" id="PTHR13723:SF304">
    <property type="entry name" value="A DISINTEGRIN AND METALLOPROTEINASE WITH THROMBOSPONDIN MOTIFS 2-LIKE PROTEIN"/>
    <property type="match status" value="1"/>
</dbReference>
<keyword evidence="4" id="KW-0677">Repeat</keyword>
<evidence type="ECO:0000256" key="1">
    <source>
        <dbReference type="ARBA" id="ARBA00004613"/>
    </source>
</evidence>
<reference evidence="6 7" key="1">
    <citation type="submission" date="2015-09" db="EMBL/GenBank/DDBJ databases">
        <title>Draft genome of the scarab beetle Oryctes borbonicus.</title>
        <authorList>
            <person name="Meyer J.M."/>
            <person name="Markov G.V."/>
            <person name="Baskaran P."/>
            <person name="Herrmann M."/>
            <person name="Sommer R.J."/>
            <person name="Roedelsperger C."/>
        </authorList>
    </citation>
    <scope>NUCLEOTIDE SEQUENCE [LARGE SCALE GENOMIC DNA]</scope>
    <source>
        <strain evidence="6">OB123</strain>
        <tissue evidence="6">Whole animal</tissue>
    </source>
</reference>
<evidence type="ECO:0000256" key="4">
    <source>
        <dbReference type="ARBA" id="ARBA00022737"/>
    </source>
</evidence>
<dbReference type="InterPro" id="IPR010909">
    <property type="entry name" value="PLAC"/>
</dbReference>
<dbReference type="Pfam" id="PF19030">
    <property type="entry name" value="TSP1_ADAMTS"/>
    <property type="match status" value="3"/>
</dbReference>
<dbReference type="PANTHER" id="PTHR13723">
    <property type="entry name" value="ADAMTS A DISINTEGRIN AND METALLOPROTEASE WITH THROMBOSPONDIN MOTIFS PROTEASE"/>
    <property type="match status" value="1"/>
</dbReference>
<organism evidence="6 7">
    <name type="scientific">Oryctes borbonicus</name>
    <dbReference type="NCBI Taxonomy" id="1629725"/>
    <lineage>
        <taxon>Eukaryota</taxon>
        <taxon>Metazoa</taxon>
        <taxon>Ecdysozoa</taxon>
        <taxon>Arthropoda</taxon>
        <taxon>Hexapoda</taxon>
        <taxon>Insecta</taxon>
        <taxon>Pterygota</taxon>
        <taxon>Neoptera</taxon>
        <taxon>Endopterygota</taxon>
        <taxon>Coleoptera</taxon>
        <taxon>Polyphaga</taxon>
        <taxon>Scarabaeiformia</taxon>
        <taxon>Scarabaeidae</taxon>
        <taxon>Dynastinae</taxon>
        <taxon>Oryctes</taxon>
    </lineage>
</organism>
<dbReference type="GO" id="GO:0031012">
    <property type="term" value="C:extracellular matrix"/>
    <property type="evidence" value="ECO:0007669"/>
    <property type="project" value="TreeGrafter"/>
</dbReference>
<dbReference type="PROSITE" id="PS50900">
    <property type="entry name" value="PLAC"/>
    <property type="match status" value="1"/>
</dbReference>
<evidence type="ECO:0000256" key="2">
    <source>
        <dbReference type="ARBA" id="ARBA00022525"/>
    </source>
</evidence>
<dbReference type="SUPFAM" id="SSF82895">
    <property type="entry name" value="TSP-1 type 1 repeat"/>
    <property type="match status" value="3"/>
</dbReference>
<dbReference type="GO" id="GO:0030198">
    <property type="term" value="P:extracellular matrix organization"/>
    <property type="evidence" value="ECO:0007669"/>
    <property type="project" value="TreeGrafter"/>
</dbReference>
<gene>
    <name evidence="6" type="ORF">AMK59_3927</name>
</gene>
<accession>A0A0T6B4T5</accession>
<dbReference type="GO" id="GO:0006508">
    <property type="term" value="P:proteolysis"/>
    <property type="evidence" value="ECO:0007669"/>
    <property type="project" value="TreeGrafter"/>
</dbReference>
<proteinExistence type="predicted"/>
<evidence type="ECO:0000256" key="3">
    <source>
        <dbReference type="ARBA" id="ARBA00022729"/>
    </source>
</evidence>
<name>A0A0T6B4T5_9SCAR</name>
<keyword evidence="3" id="KW-0732">Signal</keyword>
<keyword evidence="2" id="KW-0964">Secreted</keyword>
<sequence>MINTMDPSVAFLIKDRNKQSYSVSVPNKGPHGEIIAGAKFHYQKFGNKNDIWANGPPLSEIVIALFVSKSDLDQGIIISFKAEYFINKRLLKEPPRFAWVLGGWGPCSQTCGRGKRQKTVACFDTHKNKIVPRKFCSLIIKPYLESEPCNAYSCNFYWVAGLWEPCSRTCGSFGVQFREVYCVPQSIGSVTFDSSSITNISDPWNYMVSPSKCGGMPPVTARPCNRIPCPVDWNYSEWSQCSTSCGTGFATRQPRCLAPEGELFYSCGPPAPPQRRTCKGIHTRNTNHLCKHKRKRKPCLGDMSHHCSIPILGKYCKFSGFRRVCCETCSKNQLSHIIQ</sequence>
<dbReference type="AlphaFoldDB" id="A0A0T6B4T5"/>
<keyword evidence="7" id="KW-1185">Reference proteome</keyword>
<dbReference type="PROSITE" id="PS50092">
    <property type="entry name" value="TSP1"/>
    <property type="match status" value="3"/>
</dbReference>
<dbReference type="SMART" id="SM00209">
    <property type="entry name" value="TSP1"/>
    <property type="match status" value="3"/>
</dbReference>
<dbReference type="Gene3D" id="2.20.100.10">
    <property type="entry name" value="Thrombospondin type-1 (TSP1) repeat"/>
    <property type="match status" value="3"/>
</dbReference>
<evidence type="ECO:0000313" key="7">
    <source>
        <dbReference type="Proteomes" id="UP000051574"/>
    </source>
</evidence>
<dbReference type="GO" id="GO:0004222">
    <property type="term" value="F:metalloendopeptidase activity"/>
    <property type="evidence" value="ECO:0007669"/>
    <property type="project" value="TreeGrafter"/>
</dbReference>
<dbReference type="EMBL" id="LJIG01009809">
    <property type="protein sequence ID" value="KRT82338.1"/>
    <property type="molecule type" value="Genomic_DNA"/>
</dbReference>
<feature type="domain" description="PLAC" evidence="5">
    <location>
        <begin position="286"/>
        <end position="333"/>
    </location>
</feature>
<dbReference type="OrthoDB" id="5855429at2759"/>
<protein>
    <recommendedName>
        <fullName evidence="5">PLAC domain-containing protein</fullName>
    </recommendedName>
</protein>
<dbReference type="InterPro" id="IPR050439">
    <property type="entry name" value="ADAMTS_ADAMTS-like"/>
</dbReference>
<comment type="subcellular location">
    <subcellularLocation>
        <location evidence="1">Secreted</location>
    </subcellularLocation>
</comment>
<evidence type="ECO:0000313" key="6">
    <source>
        <dbReference type="EMBL" id="KRT82338.1"/>
    </source>
</evidence>